<dbReference type="InterPro" id="IPR048020">
    <property type="entry name" value="Transpos_IS3"/>
</dbReference>
<evidence type="ECO:0000313" key="2">
    <source>
        <dbReference type="EMBL" id="PQB03144.1"/>
    </source>
</evidence>
<dbReference type="Gene3D" id="3.30.420.10">
    <property type="entry name" value="Ribonuclease H-like superfamily/Ribonuclease H"/>
    <property type="match status" value="1"/>
</dbReference>
<dbReference type="PANTHER" id="PTHR46889:SF5">
    <property type="entry name" value="INTEGRASE PROTEIN"/>
    <property type="match status" value="1"/>
</dbReference>
<dbReference type="Pfam" id="PF00665">
    <property type="entry name" value="rve"/>
    <property type="match status" value="1"/>
</dbReference>
<dbReference type="GO" id="GO:0015074">
    <property type="term" value="P:DNA integration"/>
    <property type="evidence" value="ECO:0007669"/>
    <property type="project" value="InterPro"/>
</dbReference>
<evidence type="ECO:0000313" key="3">
    <source>
        <dbReference type="Proteomes" id="UP000239522"/>
    </source>
</evidence>
<dbReference type="InterPro" id="IPR012337">
    <property type="entry name" value="RNaseH-like_sf"/>
</dbReference>
<sequence length="280" mass="33128">MSKQAFYKRLKAQENKQLNDEKIIIMIQDYRKVVAQRTGGIKRYAELKQGFINQEIKIGRDKFYDVLRLHNLLVPKLKNYITTTNCNHQFRKYKNLIKDQVPNRSEQLWVSDITYIKTDNGHNYLAIVTDAYSKQIMGYKLDNNIKTSLCTEALEMAIKNRKYRDKRLIHHSDRGSQYCNPKYTAFAEENGIMISITEQYDPYENAIAERINRTLKYEYGLRNCIKNTNIAQEVTKQVVYIYNNLRTLFSLGLRKPAEVHLNPNIKYKSYRKNKLNFGKN</sequence>
<dbReference type="SUPFAM" id="SSF53098">
    <property type="entry name" value="Ribonuclease H-like"/>
    <property type="match status" value="1"/>
</dbReference>
<gene>
    <name evidence="2" type="ORF">BST83_17625</name>
</gene>
<accession>A0A2S7KKJ4</accession>
<keyword evidence="3" id="KW-1185">Reference proteome</keyword>
<organism evidence="2 3">
    <name type="scientific">Polaribacter filamentus</name>
    <dbReference type="NCBI Taxonomy" id="53483"/>
    <lineage>
        <taxon>Bacteria</taxon>
        <taxon>Pseudomonadati</taxon>
        <taxon>Bacteroidota</taxon>
        <taxon>Flavobacteriia</taxon>
        <taxon>Flavobacteriales</taxon>
        <taxon>Flavobacteriaceae</taxon>
    </lineage>
</organism>
<protein>
    <submittedName>
        <fullName evidence="2">Transposase</fullName>
    </submittedName>
</protein>
<dbReference type="PANTHER" id="PTHR46889">
    <property type="entry name" value="TRANSPOSASE INSF FOR INSERTION SEQUENCE IS3B-RELATED"/>
    <property type="match status" value="1"/>
</dbReference>
<dbReference type="AlphaFoldDB" id="A0A2S7KKJ4"/>
<dbReference type="InterPro" id="IPR036397">
    <property type="entry name" value="RNaseH_sf"/>
</dbReference>
<dbReference type="Proteomes" id="UP000239522">
    <property type="component" value="Unassembled WGS sequence"/>
</dbReference>
<dbReference type="NCBIfam" id="NF033516">
    <property type="entry name" value="transpos_IS3"/>
    <property type="match status" value="1"/>
</dbReference>
<dbReference type="InterPro" id="IPR001584">
    <property type="entry name" value="Integrase_cat-core"/>
</dbReference>
<dbReference type="InterPro" id="IPR050900">
    <property type="entry name" value="Transposase_IS3/IS150/IS904"/>
</dbReference>
<proteinExistence type="predicted"/>
<dbReference type="GO" id="GO:0003676">
    <property type="term" value="F:nucleic acid binding"/>
    <property type="evidence" value="ECO:0007669"/>
    <property type="project" value="InterPro"/>
</dbReference>
<feature type="domain" description="Integrase catalytic" evidence="1">
    <location>
        <begin position="98"/>
        <end position="264"/>
    </location>
</feature>
<comment type="caution">
    <text evidence="2">The sequence shown here is derived from an EMBL/GenBank/DDBJ whole genome shotgun (WGS) entry which is preliminary data.</text>
</comment>
<dbReference type="PROSITE" id="PS50994">
    <property type="entry name" value="INTEGRASE"/>
    <property type="match status" value="1"/>
</dbReference>
<reference evidence="2 3" key="1">
    <citation type="submission" date="2016-11" db="EMBL/GenBank/DDBJ databases">
        <title>Trade-off between light-utilization and light-protection in marine flavobacteria.</title>
        <authorList>
            <person name="Kumagai Y."/>
        </authorList>
    </citation>
    <scope>NUCLEOTIDE SEQUENCE [LARGE SCALE GENOMIC DNA]</scope>
    <source>
        <strain evidence="2 3">ATCC 700397</strain>
    </source>
</reference>
<name>A0A2S7KKJ4_9FLAO</name>
<dbReference type="EMBL" id="MQUA01000014">
    <property type="protein sequence ID" value="PQB03144.1"/>
    <property type="molecule type" value="Genomic_DNA"/>
</dbReference>
<evidence type="ECO:0000259" key="1">
    <source>
        <dbReference type="PROSITE" id="PS50994"/>
    </source>
</evidence>